<dbReference type="Proteomes" id="UP001054945">
    <property type="component" value="Unassembled WGS sequence"/>
</dbReference>
<feature type="transmembrane region" description="Helical" evidence="1">
    <location>
        <begin position="81"/>
        <end position="107"/>
    </location>
</feature>
<reference evidence="2 3" key="1">
    <citation type="submission" date="2021-06" db="EMBL/GenBank/DDBJ databases">
        <title>Caerostris extrusa draft genome.</title>
        <authorList>
            <person name="Kono N."/>
            <person name="Arakawa K."/>
        </authorList>
    </citation>
    <scope>NUCLEOTIDE SEQUENCE [LARGE SCALE GENOMIC DNA]</scope>
</reference>
<proteinExistence type="predicted"/>
<evidence type="ECO:0008006" key="4">
    <source>
        <dbReference type="Google" id="ProtNLM"/>
    </source>
</evidence>
<keyword evidence="1" id="KW-1133">Transmembrane helix</keyword>
<comment type="caution">
    <text evidence="2">The sequence shown here is derived from an EMBL/GenBank/DDBJ whole genome shotgun (WGS) entry which is preliminary data.</text>
</comment>
<evidence type="ECO:0000313" key="3">
    <source>
        <dbReference type="Proteomes" id="UP001054945"/>
    </source>
</evidence>
<protein>
    <recommendedName>
        <fullName evidence="4">Transmembrane protein</fullName>
    </recommendedName>
</protein>
<keyword evidence="1" id="KW-0472">Membrane</keyword>
<gene>
    <name evidence="2" type="ORF">CEXT_490511</name>
</gene>
<evidence type="ECO:0000313" key="2">
    <source>
        <dbReference type="EMBL" id="GIY98833.1"/>
    </source>
</evidence>
<keyword evidence="3" id="KW-1185">Reference proteome</keyword>
<sequence length="123" mass="14680">MTEAYCWKRCIVRKAVSNSTLPVQCPLKQSQEKHRQKLLTGRNRLSLGKSSCDWKTTSFQRMFRSGKRTRSFLLIREENTVFPFFFVLFFWGRIPLIPMVSILSFWVSKRKRKEKEVKLFPLS</sequence>
<dbReference type="EMBL" id="BPLR01018343">
    <property type="protein sequence ID" value="GIY98833.1"/>
    <property type="molecule type" value="Genomic_DNA"/>
</dbReference>
<name>A0AAV4XW75_CAEEX</name>
<evidence type="ECO:0000256" key="1">
    <source>
        <dbReference type="SAM" id="Phobius"/>
    </source>
</evidence>
<keyword evidence="1" id="KW-0812">Transmembrane</keyword>
<organism evidence="2 3">
    <name type="scientific">Caerostris extrusa</name>
    <name type="common">Bark spider</name>
    <name type="synonym">Caerostris bankana</name>
    <dbReference type="NCBI Taxonomy" id="172846"/>
    <lineage>
        <taxon>Eukaryota</taxon>
        <taxon>Metazoa</taxon>
        <taxon>Ecdysozoa</taxon>
        <taxon>Arthropoda</taxon>
        <taxon>Chelicerata</taxon>
        <taxon>Arachnida</taxon>
        <taxon>Araneae</taxon>
        <taxon>Araneomorphae</taxon>
        <taxon>Entelegynae</taxon>
        <taxon>Araneoidea</taxon>
        <taxon>Araneidae</taxon>
        <taxon>Caerostris</taxon>
    </lineage>
</organism>
<dbReference type="AlphaFoldDB" id="A0AAV4XW75"/>
<accession>A0AAV4XW75</accession>